<feature type="compositionally biased region" description="Polar residues" evidence="1">
    <location>
        <begin position="197"/>
        <end position="207"/>
    </location>
</feature>
<dbReference type="OrthoDB" id="41588at2759"/>
<dbReference type="InterPro" id="IPR026907">
    <property type="entry name" value="GCIP-like"/>
</dbReference>
<feature type="compositionally biased region" description="Acidic residues" evidence="1">
    <location>
        <begin position="211"/>
        <end position="229"/>
    </location>
</feature>
<name>A0A836B9C1_9CHLO</name>
<dbReference type="Pfam" id="PF13324">
    <property type="entry name" value="GCIP_N"/>
    <property type="match status" value="1"/>
</dbReference>
<dbReference type="Gene3D" id="1.20.1410.10">
    <property type="entry name" value="I/LWEQ domain"/>
    <property type="match status" value="1"/>
</dbReference>
<feature type="region of interest" description="Disordered" evidence="1">
    <location>
        <begin position="345"/>
        <end position="374"/>
    </location>
</feature>
<proteinExistence type="predicted"/>
<reference evidence="3" key="1">
    <citation type="journal article" date="2020" name="bioRxiv">
        <title>Comparative genomics of Chlamydomonas.</title>
        <authorList>
            <person name="Craig R.J."/>
            <person name="Hasan A.R."/>
            <person name="Ness R.W."/>
            <person name="Keightley P.D."/>
        </authorList>
    </citation>
    <scope>NUCLEOTIDE SEQUENCE</scope>
    <source>
        <strain evidence="3">CCAP 11/173</strain>
    </source>
</reference>
<evidence type="ECO:0000256" key="1">
    <source>
        <dbReference type="SAM" id="MobiDB-lite"/>
    </source>
</evidence>
<dbReference type="Proteomes" id="UP000613740">
    <property type="component" value="Unassembled WGS sequence"/>
</dbReference>
<sequence>MAPPSLESAKATLEAALEVFASKDASSQPPGGRAELKALGEKAKQAASRAALLASGGRPSDEEVSGVVYGLEQSTIAMCSYSHGFTHEAGPSLKASLKQRCSGLVEPTQELVAKLISGADAGELRNIVGKVWAAVDELVGGPIDNKGCLFRKLADVMAGVKSAAKELEELVVESKQDLAAADRTSAGSHGSLAAAPRTSTEGSQRPPRSSDDEEDDAQSASGGEDDDGDFRDMGHLSAAELPTAEAAAGLLAAAQEAMRAVSRPLLQGPDVSGSHCLDEWESMAWHAEKLRSSCEGLVACLYPPHEDFEELQGTAESVSITLELLLSEFPEAYTAAASEAGPVDAEAAGAEGQQQPQPQAGAGRASALSTALEAAQRSVDASAQRLLDALNRQAHAARTGVPAS</sequence>
<gene>
    <name evidence="3" type="ORF">HYH02_003407</name>
</gene>
<feature type="region of interest" description="Disordered" evidence="1">
    <location>
        <begin position="181"/>
        <end position="233"/>
    </location>
</feature>
<evidence type="ECO:0000259" key="2">
    <source>
        <dbReference type="Pfam" id="PF13324"/>
    </source>
</evidence>
<dbReference type="EMBL" id="JAEHOD010000007">
    <property type="protein sequence ID" value="KAG2451627.1"/>
    <property type="molecule type" value="Genomic_DNA"/>
</dbReference>
<comment type="caution">
    <text evidence="3">The sequence shown here is derived from an EMBL/GenBank/DDBJ whole genome shotgun (WGS) entry which is preliminary data.</text>
</comment>
<feature type="domain" description="Cyclin-D1-binding protein 1-like N-terminal" evidence="2">
    <location>
        <begin position="35"/>
        <end position="171"/>
    </location>
</feature>
<dbReference type="GO" id="GO:0005634">
    <property type="term" value="C:nucleus"/>
    <property type="evidence" value="ECO:0007669"/>
    <property type="project" value="TreeGrafter"/>
</dbReference>
<keyword evidence="4" id="KW-1185">Reference proteome</keyword>
<dbReference type="InterPro" id="IPR049317">
    <property type="entry name" value="GCIP-like_N"/>
</dbReference>
<dbReference type="PANTHER" id="PTHR15492">
    <property type="entry name" value="CYCLIN D1-BINDING PROTEIN 1"/>
    <property type="match status" value="1"/>
</dbReference>
<accession>A0A836B9C1</accession>
<dbReference type="AlphaFoldDB" id="A0A836B9C1"/>
<evidence type="ECO:0000313" key="4">
    <source>
        <dbReference type="Proteomes" id="UP000613740"/>
    </source>
</evidence>
<dbReference type="PANTHER" id="PTHR15492:SF1">
    <property type="entry name" value="CYCLIN-D1-BINDING PROTEIN 1"/>
    <property type="match status" value="1"/>
</dbReference>
<feature type="compositionally biased region" description="Low complexity" evidence="1">
    <location>
        <begin position="345"/>
        <end position="363"/>
    </location>
</feature>
<dbReference type="Gene3D" id="1.20.1420.10">
    <property type="entry name" value="Talin, central domain"/>
    <property type="match status" value="1"/>
</dbReference>
<protein>
    <recommendedName>
        <fullName evidence="2">Cyclin-D1-binding protein 1-like N-terminal domain-containing protein</fullName>
    </recommendedName>
</protein>
<evidence type="ECO:0000313" key="3">
    <source>
        <dbReference type="EMBL" id="KAG2451627.1"/>
    </source>
</evidence>
<organism evidence="3 4">
    <name type="scientific">Chlamydomonas schloesseri</name>
    <dbReference type="NCBI Taxonomy" id="2026947"/>
    <lineage>
        <taxon>Eukaryota</taxon>
        <taxon>Viridiplantae</taxon>
        <taxon>Chlorophyta</taxon>
        <taxon>core chlorophytes</taxon>
        <taxon>Chlorophyceae</taxon>
        <taxon>CS clade</taxon>
        <taxon>Chlamydomonadales</taxon>
        <taxon>Chlamydomonadaceae</taxon>
        <taxon>Chlamydomonas</taxon>
    </lineage>
</organism>